<dbReference type="PANTHER" id="PTHR23117:SF8">
    <property type="entry name" value="RIBOSE 1,5-BISPHOSPHATE PHOSPHOKINASE PHNN"/>
    <property type="match status" value="1"/>
</dbReference>
<dbReference type="EC" id="2.7.4.23" evidence="6"/>
<organism evidence="8 9">
    <name type="scientific">Thalassococcus halodurans</name>
    <dbReference type="NCBI Taxonomy" id="373675"/>
    <lineage>
        <taxon>Bacteria</taxon>
        <taxon>Pseudomonadati</taxon>
        <taxon>Pseudomonadota</taxon>
        <taxon>Alphaproteobacteria</taxon>
        <taxon>Rhodobacterales</taxon>
        <taxon>Roseobacteraceae</taxon>
        <taxon>Thalassococcus</taxon>
    </lineage>
</organism>
<dbReference type="InterPro" id="IPR027417">
    <property type="entry name" value="P-loop_NTPase"/>
</dbReference>
<comment type="function">
    <text evidence="6">Catalyzes the phosphorylation of ribose 1,5-bisphosphate to 5-phospho-D-ribosyl alpha-1-diphosphate (PRPP).</text>
</comment>
<evidence type="ECO:0000256" key="5">
    <source>
        <dbReference type="ARBA" id="ARBA00022840"/>
    </source>
</evidence>
<keyword evidence="8" id="KW-0418">Kinase</keyword>
<dbReference type="PROSITE" id="PS50052">
    <property type="entry name" value="GUANYLATE_KINASE_2"/>
    <property type="match status" value="1"/>
</dbReference>
<comment type="similarity">
    <text evidence="6">Belongs to the ribose 1,5-bisphosphokinase family.</text>
</comment>
<keyword evidence="3 6" id="KW-0808">Transferase</keyword>
<dbReference type="AlphaFoldDB" id="A0A1H6B0P5"/>
<protein>
    <recommendedName>
        <fullName evidence="6">Ribose 1,5-bisphosphate phosphokinase PhnN</fullName>
        <ecNumber evidence="6">2.7.4.23</ecNumber>
    </recommendedName>
    <alternativeName>
        <fullName evidence="6">Ribose 1,5-bisphosphokinase</fullName>
    </alternativeName>
</protein>
<evidence type="ECO:0000256" key="3">
    <source>
        <dbReference type="ARBA" id="ARBA00022679"/>
    </source>
</evidence>
<evidence type="ECO:0000313" key="8">
    <source>
        <dbReference type="EMBL" id="SEG54423.1"/>
    </source>
</evidence>
<dbReference type="GO" id="GO:0019634">
    <property type="term" value="P:organic phosphonate metabolic process"/>
    <property type="evidence" value="ECO:0007669"/>
    <property type="project" value="UniProtKB-UniRule"/>
</dbReference>
<proteinExistence type="inferred from homology"/>
<reference evidence="8 9" key="1">
    <citation type="submission" date="2016-10" db="EMBL/GenBank/DDBJ databases">
        <authorList>
            <person name="de Groot N.N."/>
        </authorList>
    </citation>
    <scope>NUCLEOTIDE SEQUENCE [LARGE SCALE GENOMIC DNA]</scope>
    <source>
        <strain evidence="8 9">DSM 26915</strain>
    </source>
</reference>
<dbReference type="InterPro" id="IPR012699">
    <property type="entry name" value="PhnN"/>
</dbReference>
<gene>
    <name evidence="6" type="primary">phnN</name>
    <name evidence="8" type="ORF">SAMN04488045_3219</name>
</gene>
<dbReference type="GO" id="GO:0033863">
    <property type="term" value="F:ribose 1,5-bisphosphate phosphokinase activity"/>
    <property type="evidence" value="ECO:0007669"/>
    <property type="project" value="UniProtKB-UniRule"/>
</dbReference>
<dbReference type="SMART" id="SM00072">
    <property type="entry name" value="GuKc"/>
    <property type="match status" value="1"/>
</dbReference>
<dbReference type="GO" id="GO:0005829">
    <property type="term" value="C:cytosol"/>
    <property type="evidence" value="ECO:0007669"/>
    <property type="project" value="TreeGrafter"/>
</dbReference>
<dbReference type="InterPro" id="IPR008145">
    <property type="entry name" value="GK/Ca_channel_bsu"/>
</dbReference>
<sequence>MKRGCLIAVVGPSGVGKDSVMMGIKAACPEVHLVKRVITRAPELGGEDYTAVTVPEFERRAELGEFAVHWGAHDLFYAIPQSVKAKLAVGQTCLANFSRSALLRGAEAFDAFRVLNITASPEVLAKRLRARGRETDAQIEKRLKQADKPLPEGLDVVHLANEAELDATVLQALALLKLEKVSQ</sequence>
<dbReference type="Proteomes" id="UP000236752">
    <property type="component" value="Unassembled WGS sequence"/>
</dbReference>
<accession>A0A1H6B0P5</accession>
<feature type="binding site" evidence="6">
    <location>
        <begin position="11"/>
        <end position="18"/>
    </location>
    <ligand>
        <name>ATP</name>
        <dbReference type="ChEBI" id="CHEBI:30616"/>
    </ligand>
</feature>
<comment type="catalytic activity">
    <reaction evidence="1 6">
        <text>alpha-D-ribose 1,5-bisphosphate + ATP = 5-phospho-alpha-D-ribose 1-diphosphate + ADP</text>
        <dbReference type="Rhea" id="RHEA:20109"/>
        <dbReference type="ChEBI" id="CHEBI:30616"/>
        <dbReference type="ChEBI" id="CHEBI:58017"/>
        <dbReference type="ChEBI" id="CHEBI:68688"/>
        <dbReference type="ChEBI" id="CHEBI:456216"/>
        <dbReference type="EC" id="2.7.4.23"/>
    </reaction>
</comment>
<dbReference type="RefSeq" id="WP_103911528.1">
    <property type="nucleotide sequence ID" value="NZ_FNUZ01000006.1"/>
</dbReference>
<dbReference type="SUPFAM" id="SSF52540">
    <property type="entry name" value="P-loop containing nucleoside triphosphate hydrolases"/>
    <property type="match status" value="1"/>
</dbReference>
<keyword evidence="5 6" id="KW-0067">ATP-binding</keyword>
<dbReference type="EMBL" id="FNUZ01000006">
    <property type="protein sequence ID" value="SEG54423.1"/>
    <property type="molecule type" value="Genomic_DNA"/>
</dbReference>
<feature type="domain" description="Guanylate kinase-like" evidence="7">
    <location>
        <begin position="4"/>
        <end position="177"/>
    </location>
</feature>
<dbReference type="GO" id="GO:0005524">
    <property type="term" value="F:ATP binding"/>
    <property type="evidence" value="ECO:0007669"/>
    <property type="project" value="UniProtKB-KW"/>
</dbReference>
<evidence type="ECO:0000256" key="2">
    <source>
        <dbReference type="ARBA" id="ARBA00005069"/>
    </source>
</evidence>
<evidence type="ECO:0000256" key="6">
    <source>
        <dbReference type="HAMAP-Rule" id="MF_00836"/>
    </source>
</evidence>
<evidence type="ECO:0000256" key="1">
    <source>
        <dbReference type="ARBA" id="ARBA00000373"/>
    </source>
</evidence>
<evidence type="ECO:0000313" key="9">
    <source>
        <dbReference type="Proteomes" id="UP000236752"/>
    </source>
</evidence>
<keyword evidence="4 6" id="KW-0547">Nucleotide-binding</keyword>
<evidence type="ECO:0000256" key="4">
    <source>
        <dbReference type="ARBA" id="ARBA00022741"/>
    </source>
</evidence>
<keyword evidence="9" id="KW-1185">Reference proteome</keyword>
<comment type="pathway">
    <text evidence="2 6">Metabolic intermediate biosynthesis; 5-phospho-alpha-D-ribose 1-diphosphate biosynthesis; 5-phospho-alpha-D-ribose 1-diphosphate from D-ribose 5-phosphate (route II): step 3/3.</text>
</comment>
<dbReference type="OrthoDB" id="341217at2"/>
<dbReference type="InterPro" id="IPR008144">
    <property type="entry name" value="Guanylate_kin-like_dom"/>
</dbReference>
<dbReference type="Gene3D" id="3.40.50.300">
    <property type="entry name" value="P-loop containing nucleotide triphosphate hydrolases"/>
    <property type="match status" value="1"/>
</dbReference>
<dbReference type="GO" id="GO:0006015">
    <property type="term" value="P:5-phosphoribose 1-diphosphate biosynthetic process"/>
    <property type="evidence" value="ECO:0007669"/>
    <property type="project" value="UniProtKB-UniRule"/>
</dbReference>
<dbReference type="NCBIfam" id="TIGR02322">
    <property type="entry name" value="phosphon_PhnN"/>
    <property type="match status" value="1"/>
</dbReference>
<dbReference type="Pfam" id="PF00625">
    <property type="entry name" value="Guanylate_kin"/>
    <property type="match status" value="1"/>
</dbReference>
<dbReference type="HAMAP" id="MF_00836">
    <property type="entry name" value="PhnN"/>
    <property type="match status" value="1"/>
</dbReference>
<dbReference type="UniPathway" id="UPA00087">
    <property type="reaction ID" value="UER00175"/>
</dbReference>
<name>A0A1H6B0P5_9RHOB</name>
<dbReference type="PANTHER" id="PTHR23117">
    <property type="entry name" value="GUANYLATE KINASE-RELATED"/>
    <property type="match status" value="1"/>
</dbReference>
<evidence type="ECO:0000259" key="7">
    <source>
        <dbReference type="PROSITE" id="PS50052"/>
    </source>
</evidence>